<dbReference type="PROSITE" id="PS00092">
    <property type="entry name" value="N6_MTASE"/>
    <property type="match status" value="1"/>
</dbReference>
<proteinExistence type="predicted"/>
<dbReference type="CDD" id="cd11715">
    <property type="entry name" value="THUMP_AdoMetMT"/>
    <property type="match status" value="1"/>
</dbReference>
<dbReference type="Gene3D" id="3.30.2130.30">
    <property type="match status" value="1"/>
</dbReference>
<evidence type="ECO:0000259" key="4">
    <source>
        <dbReference type="Pfam" id="PF01170"/>
    </source>
</evidence>
<name>A0A2J8B468_9FIRM</name>
<dbReference type="RefSeq" id="WP_012993587.1">
    <property type="nucleotide sequence ID" value="NZ_NBZD01000001.1"/>
</dbReference>
<dbReference type="PANTHER" id="PTHR47313:SF1">
    <property type="entry name" value="RIBOSOMAL RNA LARGE SUBUNIT METHYLTRANSFERASE K_L"/>
    <property type="match status" value="1"/>
</dbReference>
<reference evidence="6" key="1">
    <citation type="submission" date="2017-04" db="EMBL/GenBank/DDBJ databases">
        <authorList>
            <person name="Bumgarner R.E."/>
            <person name="Fredricks D.N."/>
            <person name="Srinivasan S."/>
        </authorList>
    </citation>
    <scope>NUCLEOTIDE SEQUENCE [LARGE SCALE GENOMIC DNA]</scope>
    <source>
        <strain evidence="6">KA00405</strain>
    </source>
</reference>
<dbReference type="SUPFAM" id="SSF53335">
    <property type="entry name" value="S-adenosyl-L-methionine-dependent methyltransferases"/>
    <property type="match status" value="1"/>
</dbReference>
<evidence type="ECO:0000313" key="6">
    <source>
        <dbReference type="Proteomes" id="UP000236394"/>
    </source>
</evidence>
<dbReference type="PROSITE" id="PS01261">
    <property type="entry name" value="UPF0020"/>
    <property type="match status" value="1"/>
</dbReference>
<evidence type="ECO:0000256" key="2">
    <source>
        <dbReference type="ARBA" id="ARBA00022679"/>
    </source>
</evidence>
<keyword evidence="2 5" id="KW-0808">Transferase</keyword>
<keyword evidence="1 5" id="KW-0489">Methyltransferase</keyword>
<evidence type="ECO:0000256" key="1">
    <source>
        <dbReference type="ARBA" id="ARBA00022603"/>
    </source>
</evidence>
<dbReference type="Gene3D" id="3.40.50.150">
    <property type="entry name" value="Vaccinia Virus protein VP39"/>
    <property type="match status" value="1"/>
</dbReference>
<dbReference type="Proteomes" id="UP000236394">
    <property type="component" value="Unassembled WGS sequence"/>
</dbReference>
<dbReference type="GO" id="GO:0070043">
    <property type="term" value="F:rRNA (guanine-N7-)-methyltransferase activity"/>
    <property type="evidence" value="ECO:0007669"/>
    <property type="project" value="TreeGrafter"/>
</dbReference>
<evidence type="ECO:0000256" key="3">
    <source>
        <dbReference type="SAM" id="MobiDB-lite"/>
    </source>
</evidence>
<feature type="domain" description="Ribosomal RNA large subunit methyltransferase K/L-like methyltransferase" evidence="4">
    <location>
        <begin position="174"/>
        <end position="394"/>
    </location>
</feature>
<dbReference type="InterPro" id="IPR029063">
    <property type="entry name" value="SAM-dependent_MTases_sf"/>
</dbReference>
<organism evidence="5 6">
    <name type="scientific">Mageeibacillus indolicus</name>
    <dbReference type="NCBI Taxonomy" id="884684"/>
    <lineage>
        <taxon>Bacteria</taxon>
        <taxon>Bacillati</taxon>
        <taxon>Bacillota</taxon>
        <taxon>Clostridia</taxon>
        <taxon>Eubacteriales</taxon>
        <taxon>Oscillospiraceae</taxon>
        <taxon>Mageeibacillus</taxon>
    </lineage>
</organism>
<sequence length="430" mass="48125">MYIVLPTLLGVEALVSAEIQRLGFSRTNIEVRDGQVFLKVADDWAAVSRSVAELNVNIACGERVEVEILRAEVTTFDQLFETVTNYPWENIIVPGSAFTVAGGYSRKSKLFGIPACQSIIKKAVISRVLRANNLPKETILKEDPQIQDLRLQFSFMEDEFSLRFDTTGDGLHKRGYRIKANMAPLKETLAASLLALTHFKPFGDELLWDPFCGSGTILIEAARQAAGMAPGMRRNFSGERLRFFAKADFDRARADAESKVDLTPPDTPFFYGTDIDPQAIRIARANAERAGVADFIKFAAADAQTQSISDLQEKFELPYVTAVTNPPYGERLLDAAAAHRLSEAIGRVFFTGTGLRPHTKLYLITADENTEQAIGFFADKQRKLYNGMIPCRYYQFFRKTSRPYAPPTSRAGRKYSDQFNKINKNNRGNK</sequence>
<feature type="compositionally biased region" description="Polar residues" evidence="3">
    <location>
        <begin position="417"/>
        <end position="430"/>
    </location>
</feature>
<dbReference type="PANTHER" id="PTHR47313">
    <property type="entry name" value="RIBOSOMAL RNA LARGE SUBUNIT METHYLTRANSFERASE K/L"/>
    <property type="match status" value="1"/>
</dbReference>
<dbReference type="GO" id="GO:0003723">
    <property type="term" value="F:RNA binding"/>
    <property type="evidence" value="ECO:0007669"/>
    <property type="project" value="InterPro"/>
</dbReference>
<dbReference type="EMBL" id="NBZD01000001">
    <property type="protein sequence ID" value="PNH19524.1"/>
    <property type="molecule type" value="Genomic_DNA"/>
</dbReference>
<dbReference type="AlphaFoldDB" id="A0A2J8B468"/>
<dbReference type="Pfam" id="PF01170">
    <property type="entry name" value="UPF0020"/>
    <property type="match status" value="1"/>
</dbReference>
<protein>
    <submittedName>
        <fullName evidence="5">RNA methyltransferase</fullName>
    </submittedName>
</protein>
<dbReference type="InterPro" id="IPR002052">
    <property type="entry name" value="DNA_methylase_N6_adenine_CS"/>
</dbReference>
<dbReference type="OMA" id="FDHEYLI"/>
<evidence type="ECO:0000313" key="5">
    <source>
        <dbReference type="EMBL" id="PNH19524.1"/>
    </source>
</evidence>
<dbReference type="InterPro" id="IPR000241">
    <property type="entry name" value="RlmKL-like_Mtase"/>
</dbReference>
<dbReference type="GO" id="GO:0008990">
    <property type="term" value="F:rRNA (guanine-N2-)-methyltransferase activity"/>
    <property type="evidence" value="ECO:0007669"/>
    <property type="project" value="TreeGrafter"/>
</dbReference>
<feature type="region of interest" description="Disordered" evidence="3">
    <location>
        <begin position="404"/>
        <end position="430"/>
    </location>
</feature>
<dbReference type="InterPro" id="IPR053943">
    <property type="entry name" value="RlmKL-like_Mtase_CS"/>
</dbReference>
<accession>A0A2J8B468</accession>
<comment type="caution">
    <text evidence="5">The sequence shown here is derived from an EMBL/GenBank/DDBJ whole genome shotgun (WGS) entry which is preliminary data.</text>
</comment>
<gene>
    <name evidence="5" type="ORF">B7R76_01160</name>
</gene>